<evidence type="ECO:0000313" key="2">
    <source>
        <dbReference type="Proteomes" id="UP001634394"/>
    </source>
</evidence>
<sequence>MFAQRALSTTLWASARSVVLDPTSHPPVKHLVFHASLEPPHSRLDPLLLHNVL</sequence>
<proteinExistence type="predicted"/>
<comment type="caution">
    <text evidence="1">The sequence shown here is derived from an EMBL/GenBank/DDBJ whole genome shotgun (WGS) entry which is preliminary data.</text>
</comment>
<name>A0ABD3WVB5_SINWO</name>
<feature type="non-terminal residue" evidence="1">
    <location>
        <position position="53"/>
    </location>
</feature>
<protein>
    <submittedName>
        <fullName evidence="1">Uncharacterized protein</fullName>
    </submittedName>
</protein>
<gene>
    <name evidence="1" type="ORF">ACJMK2_035171</name>
</gene>
<organism evidence="1 2">
    <name type="scientific">Sinanodonta woodiana</name>
    <name type="common">Chinese pond mussel</name>
    <name type="synonym">Anodonta woodiana</name>
    <dbReference type="NCBI Taxonomy" id="1069815"/>
    <lineage>
        <taxon>Eukaryota</taxon>
        <taxon>Metazoa</taxon>
        <taxon>Spiralia</taxon>
        <taxon>Lophotrochozoa</taxon>
        <taxon>Mollusca</taxon>
        <taxon>Bivalvia</taxon>
        <taxon>Autobranchia</taxon>
        <taxon>Heteroconchia</taxon>
        <taxon>Palaeoheterodonta</taxon>
        <taxon>Unionida</taxon>
        <taxon>Unionoidea</taxon>
        <taxon>Unionidae</taxon>
        <taxon>Unioninae</taxon>
        <taxon>Sinanodonta</taxon>
    </lineage>
</organism>
<dbReference type="EMBL" id="JBJQND010000005">
    <property type="protein sequence ID" value="KAL3877470.1"/>
    <property type="molecule type" value="Genomic_DNA"/>
</dbReference>
<accession>A0ABD3WVB5</accession>
<reference evidence="1 2" key="1">
    <citation type="submission" date="2024-11" db="EMBL/GenBank/DDBJ databases">
        <title>Chromosome-level genome assembly of the freshwater bivalve Anodonta woodiana.</title>
        <authorList>
            <person name="Chen X."/>
        </authorList>
    </citation>
    <scope>NUCLEOTIDE SEQUENCE [LARGE SCALE GENOMIC DNA]</scope>
    <source>
        <strain evidence="1">MN2024</strain>
        <tissue evidence="1">Gills</tissue>
    </source>
</reference>
<dbReference type="Proteomes" id="UP001634394">
    <property type="component" value="Unassembled WGS sequence"/>
</dbReference>
<dbReference type="AlphaFoldDB" id="A0ABD3WVB5"/>
<evidence type="ECO:0000313" key="1">
    <source>
        <dbReference type="EMBL" id="KAL3877470.1"/>
    </source>
</evidence>
<keyword evidence="2" id="KW-1185">Reference proteome</keyword>